<dbReference type="KEGG" id="ava:Ava_B0130"/>
<name>Q3M2E4_TRIV2</name>
<accession>Q3M2E4</accession>
<dbReference type="EMBL" id="CP000119">
    <property type="protein sequence ID" value="ABA24842.1"/>
    <property type="molecule type" value="Genomic_DNA"/>
</dbReference>
<proteinExistence type="predicted"/>
<evidence type="ECO:0000256" key="1">
    <source>
        <dbReference type="SAM" id="MobiDB-lite"/>
    </source>
</evidence>
<dbReference type="HOGENOM" id="CLU_688553_0_0_3"/>
<evidence type="ECO:0000313" key="2">
    <source>
        <dbReference type="EMBL" id="ABA24842.1"/>
    </source>
</evidence>
<keyword evidence="2" id="KW-0614">Plasmid</keyword>
<feature type="region of interest" description="Disordered" evidence="1">
    <location>
        <begin position="169"/>
        <end position="234"/>
    </location>
</feature>
<dbReference type="RefSeq" id="WP_011316425.1">
    <property type="nucleotide sequence ID" value="NC_007410.1"/>
</dbReference>
<sequence>MASALKAIKGGHKQGDRQKPSDEKSIRPHCKISIEDINWVRQQAPCVQQLWLDSVAAEQFGGAAHKLDTSLTYKSLQKACAALTAQGLFQYEEVFGRLPSGRPGLIGYRVRNLHGYYNRFYWESSTSGETNSCDEKAVHAEGKVNHAEPNQNHPGVEPIQPDLKQFQKNVQKSQDLQGLQKPNNVSNNPLTTYQQPTNVGVGMVVSSSTPKENLHGEETADAPLGGASPQTVESVEEQKQELPTVTDCTTLTLVDDVQSQPASLLNEKQDLGVEPGTSHEGHISAPPVAPGFEHLVTHSEEPAEYSQPAPLLSENQDLGDEPGTSHEGTGSVPSIPDEDKWSSEAIAKRSKARPWRMEKLKMAGLLQENPGLDFLMECWQDDPALQIVIKGLVQKCPQWGYVVVDGQLIEWEK</sequence>
<organism evidence="2 3">
    <name type="scientific">Trichormus variabilis (strain ATCC 29413 / PCC 7937)</name>
    <name type="common">Anabaena variabilis</name>
    <dbReference type="NCBI Taxonomy" id="240292"/>
    <lineage>
        <taxon>Bacteria</taxon>
        <taxon>Bacillati</taxon>
        <taxon>Cyanobacteriota</taxon>
        <taxon>Cyanophyceae</taxon>
        <taxon>Nostocales</taxon>
        <taxon>Nostocaceae</taxon>
        <taxon>Trichormus</taxon>
    </lineage>
</organism>
<feature type="region of interest" description="Disordered" evidence="1">
    <location>
        <begin position="299"/>
        <end position="343"/>
    </location>
</feature>
<dbReference type="AlphaFoldDB" id="Q3M2E4"/>
<dbReference type="GeneID" id="70298338"/>
<geneLocation type="plasmid" evidence="3">
    <name>pAnaA</name>
</geneLocation>
<gene>
    <name evidence="2" type="ordered locus">Ava_B0130</name>
</gene>
<reference evidence="3" key="1">
    <citation type="journal article" date="2014" name="Stand. Genomic Sci.">
        <title>Complete genome sequence of Anabaena variabilis ATCC 29413.</title>
        <authorList>
            <person name="Thiel T."/>
            <person name="Pratte B.S."/>
            <person name="Zhong J."/>
            <person name="Goodwin L."/>
            <person name="Copeland A."/>
            <person name="Lucas S."/>
            <person name="Han C."/>
            <person name="Pitluck S."/>
            <person name="Land M.L."/>
            <person name="Kyrpides N.C."/>
            <person name="Woyke T."/>
        </authorList>
    </citation>
    <scope>NUCLEOTIDE SEQUENCE [LARGE SCALE GENOMIC DNA]</scope>
    <source>
        <strain evidence="3">ATCC 29413 / PCC 7937</strain>
    </source>
</reference>
<dbReference type="Proteomes" id="UP000002533">
    <property type="component" value="Plasmid pAnaA"/>
</dbReference>
<protein>
    <submittedName>
        <fullName evidence="2">Uncharacterized protein</fullName>
    </submittedName>
</protein>
<evidence type="ECO:0000313" key="3">
    <source>
        <dbReference type="Proteomes" id="UP000002533"/>
    </source>
</evidence>
<feature type="compositionally biased region" description="Polar residues" evidence="1">
    <location>
        <begin position="169"/>
        <end position="198"/>
    </location>
</feature>